<accession>A0AAV5QMG6</accession>
<feature type="compositionally biased region" description="Polar residues" evidence="2">
    <location>
        <begin position="215"/>
        <end position="230"/>
    </location>
</feature>
<organism evidence="3 4">
    <name type="scientific">Saccharomycopsis crataegensis</name>
    <dbReference type="NCBI Taxonomy" id="43959"/>
    <lineage>
        <taxon>Eukaryota</taxon>
        <taxon>Fungi</taxon>
        <taxon>Dikarya</taxon>
        <taxon>Ascomycota</taxon>
        <taxon>Saccharomycotina</taxon>
        <taxon>Saccharomycetes</taxon>
        <taxon>Saccharomycopsidaceae</taxon>
        <taxon>Saccharomycopsis</taxon>
    </lineage>
</organism>
<dbReference type="AlphaFoldDB" id="A0AAV5QMG6"/>
<dbReference type="RefSeq" id="XP_064853059.1">
    <property type="nucleotide sequence ID" value="XM_064996987.1"/>
</dbReference>
<evidence type="ECO:0000256" key="2">
    <source>
        <dbReference type="SAM" id="MobiDB-lite"/>
    </source>
</evidence>
<evidence type="ECO:0000256" key="1">
    <source>
        <dbReference type="SAM" id="Coils"/>
    </source>
</evidence>
<comment type="caution">
    <text evidence="3">The sequence shown here is derived from an EMBL/GenBank/DDBJ whole genome shotgun (WGS) entry which is preliminary data.</text>
</comment>
<feature type="coiled-coil region" evidence="1">
    <location>
        <begin position="371"/>
        <end position="412"/>
    </location>
</feature>
<keyword evidence="4" id="KW-1185">Reference proteome</keyword>
<gene>
    <name evidence="3" type="ORF">DASC09_033880</name>
</gene>
<evidence type="ECO:0000313" key="4">
    <source>
        <dbReference type="Proteomes" id="UP001360560"/>
    </source>
</evidence>
<dbReference type="GeneID" id="90074038"/>
<reference evidence="3 4" key="1">
    <citation type="journal article" date="2023" name="Elife">
        <title>Identification of key yeast species and microbe-microbe interactions impacting larval growth of Drosophila in the wild.</title>
        <authorList>
            <person name="Mure A."/>
            <person name="Sugiura Y."/>
            <person name="Maeda R."/>
            <person name="Honda K."/>
            <person name="Sakurai N."/>
            <person name="Takahashi Y."/>
            <person name="Watada M."/>
            <person name="Katoh T."/>
            <person name="Gotoh A."/>
            <person name="Gotoh Y."/>
            <person name="Taniguchi I."/>
            <person name="Nakamura K."/>
            <person name="Hayashi T."/>
            <person name="Katayama T."/>
            <person name="Uemura T."/>
            <person name="Hattori Y."/>
        </authorList>
    </citation>
    <scope>NUCLEOTIDE SEQUENCE [LARGE SCALE GENOMIC DNA]</scope>
    <source>
        <strain evidence="3 4">SC-9</strain>
    </source>
</reference>
<sequence>MSSNTKKVVKFKSIEDFKLRKFKSRSASTSPTTKSFDTKIDNSIDGLLTANKNSNTSLDTSNDSFSLPRARSSGLGLNNINGVNSNSNTPSKILAEDAKNNTTSHNDSANGSTTVFFPKQRRSTSFNVYRQSIISTNSRHTAVSSMGRNSMIWPDQDHDDNDSRYDLHTEDEDINTMIKHQNSSGENINNKRFSLLNVVPSPRIGSVPGNKSEDGNVTSRSPSPQANLTFGSRRHSVISMASRSSNGGPPRSAGSNTTSGTKFSKGSLEKHQHLRKTSLGQPYKGIDADIEESSSTILPPAAEVQKGTISSITTTSTTPDISNNSKIQINGLTSRISRKSRTSQVKDYKKKEESAKYDRITKSLTNMFDNLQTSNQNKAALIARLQQLKHQNDNHRAKLDVLLAKIKEVETNFEAYDHKVDNDCTLIMICMCLIKNI</sequence>
<dbReference type="Proteomes" id="UP001360560">
    <property type="component" value="Unassembled WGS sequence"/>
</dbReference>
<dbReference type="EMBL" id="BTFZ01000011">
    <property type="protein sequence ID" value="GMM36063.1"/>
    <property type="molecule type" value="Genomic_DNA"/>
</dbReference>
<name>A0AAV5QMG6_9ASCO</name>
<feature type="region of interest" description="Disordered" evidence="2">
    <location>
        <begin position="201"/>
        <end position="280"/>
    </location>
</feature>
<feature type="compositionally biased region" description="Polar residues" evidence="2">
    <location>
        <begin position="239"/>
        <end position="264"/>
    </location>
</feature>
<evidence type="ECO:0000313" key="3">
    <source>
        <dbReference type="EMBL" id="GMM36063.1"/>
    </source>
</evidence>
<protein>
    <submittedName>
        <fullName evidence="3">Uncharacterized protein</fullName>
    </submittedName>
</protein>
<proteinExistence type="predicted"/>
<keyword evidence="1" id="KW-0175">Coiled coil</keyword>